<keyword evidence="2" id="KW-0489">Methyltransferase</keyword>
<dbReference type="CDD" id="cd02440">
    <property type="entry name" value="AdoMet_MTases"/>
    <property type="match status" value="1"/>
</dbReference>
<dbReference type="SUPFAM" id="SSF53335">
    <property type="entry name" value="S-adenosyl-L-methionine-dependent methyltransferases"/>
    <property type="match status" value="1"/>
</dbReference>
<organism evidence="2 3">
    <name type="scientific">Noviherbaspirillum album</name>
    <dbReference type="NCBI Taxonomy" id="3080276"/>
    <lineage>
        <taxon>Bacteria</taxon>
        <taxon>Pseudomonadati</taxon>
        <taxon>Pseudomonadota</taxon>
        <taxon>Betaproteobacteria</taxon>
        <taxon>Burkholderiales</taxon>
        <taxon>Oxalobacteraceae</taxon>
        <taxon>Noviherbaspirillum</taxon>
    </lineage>
</organism>
<dbReference type="InterPro" id="IPR013216">
    <property type="entry name" value="Methyltransf_11"/>
</dbReference>
<comment type="caution">
    <text evidence="2">The sequence shown here is derived from an EMBL/GenBank/DDBJ whole genome shotgun (WGS) entry which is preliminary data.</text>
</comment>
<sequence length="276" mass="30464">MAVMTEEMTPEMEALKARLKATWMSGDYGHFAKYLEPGALEFLGRLSIEPGTRMLDVACGAGQISIPAAQAGVQVTGVDIASNLIEQARARAAAENVKVQFDEGDAEMLPYDDAAFDLVVSLIGAMFAPRPERVAAELLRVCRPGGRVVMANWTPEGHVGQMFKIIGKHVPPPSLMAPPPKWGDEATVRERLGYGTTRLNTTKRTYPMRYPFPPVKVVEFFFTYYGPTLRALAALDTARQTSLRQELEDLWTNNNQANDGSTHIESEYLEVEAIRS</sequence>
<evidence type="ECO:0000259" key="1">
    <source>
        <dbReference type="Pfam" id="PF08241"/>
    </source>
</evidence>
<accession>A0ABU6JH88</accession>
<dbReference type="Pfam" id="PF08241">
    <property type="entry name" value="Methyltransf_11"/>
    <property type="match status" value="1"/>
</dbReference>
<dbReference type="RefSeq" id="WP_326509499.1">
    <property type="nucleotide sequence ID" value="NZ_JAWIIV010000037.1"/>
</dbReference>
<dbReference type="PANTHER" id="PTHR43591:SF24">
    <property type="entry name" value="2-METHOXY-6-POLYPRENYL-1,4-BENZOQUINOL METHYLASE, MITOCHONDRIAL"/>
    <property type="match status" value="1"/>
</dbReference>
<dbReference type="PANTHER" id="PTHR43591">
    <property type="entry name" value="METHYLTRANSFERASE"/>
    <property type="match status" value="1"/>
</dbReference>
<evidence type="ECO:0000313" key="2">
    <source>
        <dbReference type="EMBL" id="MEC4722841.1"/>
    </source>
</evidence>
<feature type="domain" description="Methyltransferase type 11" evidence="1">
    <location>
        <begin position="55"/>
        <end position="149"/>
    </location>
</feature>
<dbReference type="Gene3D" id="3.40.50.150">
    <property type="entry name" value="Vaccinia Virus protein VP39"/>
    <property type="match status" value="1"/>
</dbReference>
<dbReference type="GO" id="GO:0032259">
    <property type="term" value="P:methylation"/>
    <property type="evidence" value="ECO:0007669"/>
    <property type="project" value="UniProtKB-KW"/>
</dbReference>
<name>A0ABU6JH88_9BURK</name>
<dbReference type="EMBL" id="JAWIIV010000037">
    <property type="protein sequence ID" value="MEC4722841.1"/>
    <property type="molecule type" value="Genomic_DNA"/>
</dbReference>
<gene>
    <name evidence="2" type="ORF">RY831_27145</name>
</gene>
<evidence type="ECO:0000313" key="3">
    <source>
        <dbReference type="Proteomes" id="UP001352263"/>
    </source>
</evidence>
<proteinExistence type="predicted"/>
<dbReference type="EC" id="2.1.1.-" evidence="2"/>
<keyword evidence="3" id="KW-1185">Reference proteome</keyword>
<dbReference type="Proteomes" id="UP001352263">
    <property type="component" value="Unassembled WGS sequence"/>
</dbReference>
<protein>
    <submittedName>
        <fullName evidence="2">Class I SAM-dependent methyltransferase</fullName>
        <ecNumber evidence="2">2.1.1.-</ecNumber>
    </submittedName>
</protein>
<keyword evidence="2" id="KW-0808">Transferase</keyword>
<reference evidence="2 3" key="1">
    <citation type="submission" date="2023-10" db="EMBL/GenBank/DDBJ databases">
        <title>Noviherbaspirillum sp. CPCC 100848 genome assembly.</title>
        <authorList>
            <person name="Li X.Y."/>
            <person name="Fang X.M."/>
        </authorList>
    </citation>
    <scope>NUCLEOTIDE SEQUENCE [LARGE SCALE GENOMIC DNA]</scope>
    <source>
        <strain evidence="2 3">CPCC 100848</strain>
    </source>
</reference>
<dbReference type="GO" id="GO:0008168">
    <property type="term" value="F:methyltransferase activity"/>
    <property type="evidence" value="ECO:0007669"/>
    <property type="project" value="UniProtKB-KW"/>
</dbReference>
<dbReference type="InterPro" id="IPR029063">
    <property type="entry name" value="SAM-dependent_MTases_sf"/>
</dbReference>